<dbReference type="Proteomes" id="UP001139308">
    <property type="component" value="Unassembled WGS sequence"/>
</dbReference>
<name>A0A9X1UL89_9BURK</name>
<keyword evidence="3" id="KW-1185">Reference proteome</keyword>
<gene>
    <name evidence="2" type="ORF">L5014_29525</name>
</gene>
<evidence type="ECO:0000313" key="3">
    <source>
        <dbReference type="Proteomes" id="UP001139308"/>
    </source>
</evidence>
<accession>A0A9X1UL89</accession>
<proteinExistence type="predicted"/>
<organism evidence="2 3">
    <name type="scientific">Paraburkholderia tagetis</name>
    <dbReference type="NCBI Taxonomy" id="2913261"/>
    <lineage>
        <taxon>Bacteria</taxon>
        <taxon>Pseudomonadati</taxon>
        <taxon>Pseudomonadota</taxon>
        <taxon>Betaproteobacteria</taxon>
        <taxon>Burkholderiales</taxon>
        <taxon>Burkholderiaceae</taxon>
        <taxon>Paraburkholderia</taxon>
    </lineage>
</organism>
<feature type="region of interest" description="Disordered" evidence="1">
    <location>
        <begin position="240"/>
        <end position="268"/>
    </location>
</feature>
<comment type="caution">
    <text evidence="2">The sequence shown here is derived from an EMBL/GenBank/DDBJ whole genome shotgun (WGS) entry which is preliminary data.</text>
</comment>
<dbReference type="EMBL" id="JAKLJA010000036">
    <property type="protein sequence ID" value="MCG5077438.1"/>
    <property type="molecule type" value="Genomic_DNA"/>
</dbReference>
<dbReference type="RefSeq" id="WP_238467338.1">
    <property type="nucleotide sequence ID" value="NZ_JAKLJA010000036.1"/>
</dbReference>
<evidence type="ECO:0000256" key="1">
    <source>
        <dbReference type="SAM" id="MobiDB-lite"/>
    </source>
</evidence>
<protein>
    <submittedName>
        <fullName evidence="2">Uncharacterized protein</fullName>
    </submittedName>
</protein>
<feature type="compositionally biased region" description="Low complexity" evidence="1">
    <location>
        <begin position="259"/>
        <end position="268"/>
    </location>
</feature>
<sequence length="322" mass="35351">MDKLVLSLLLSLLAGFLTAVGTFVKLVNDKESKVTEFRQEWTDSARHALANVVSQLRYFCSLATEQATLDSDFDRLVGKFPKPDQSVSVEVSLVQSILESQIKERESLRLAFRENREAIHSAYALAKLHFKPGDSEFLHVQNQIDQALSIVDGWKPRNDESSDALRAKMDLLVEGLTSQSRSILKGEWEKIKGGEPSYKQTRIWAKRGGLAGAGALAVLLCWFGVEALLNWKEASDRHAFTNTPASTSGKSDARRGSGESSPISQVSQESSCNDLALPALTVVQQNLSSSDSLPVSTSTQPTLHKRKQQYSSSACEDARGAH</sequence>
<feature type="region of interest" description="Disordered" evidence="1">
    <location>
        <begin position="286"/>
        <end position="322"/>
    </location>
</feature>
<dbReference type="AlphaFoldDB" id="A0A9X1UL89"/>
<evidence type="ECO:0000313" key="2">
    <source>
        <dbReference type="EMBL" id="MCG5077438.1"/>
    </source>
</evidence>
<feature type="compositionally biased region" description="Low complexity" evidence="1">
    <location>
        <begin position="287"/>
        <end position="299"/>
    </location>
</feature>
<feature type="compositionally biased region" description="Polar residues" evidence="1">
    <location>
        <begin position="240"/>
        <end position="250"/>
    </location>
</feature>
<reference evidence="2" key="1">
    <citation type="submission" date="2022-01" db="EMBL/GenBank/DDBJ databases">
        <title>Genome sequence and assembly of Parabukholderia sp. RG36.</title>
        <authorList>
            <person name="Chhetri G."/>
        </authorList>
    </citation>
    <scope>NUCLEOTIDE SEQUENCE</scope>
    <source>
        <strain evidence="2">RG36</strain>
    </source>
</reference>